<evidence type="ECO:0000313" key="10">
    <source>
        <dbReference type="Proteomes" id="UP001302949"/>
    </source>
</evidence>
<dbReference type="Pfam" id="PF13442">
    <property type="entry name" value="Cytochrome_CBB3"/>
    <property type="match status" value="1"/>
</dbReference>
<evidence type="ECO:0000313" key="9">
    <source>
        <dbReference type="EMBL" id="MEA5137854.1"/>
    </source>
</evidence>
<dbReference type="EMBL" id="JAYFUM010000001">
    <property type="protein sequence ID" value="MEA5137854.1"/>
    <property type="molecule type" value="Genomic_DNA"/>
</dbReference>
<dbReference type="InterPro" id="IPR036909">
    <property type="entry name" value="Cyt_c-like_dom_sf"/>
</dbReference>
<keyword evidence="3 4" id="KW-0408">Iron</keyword>
<dbReference type="Proteomes" id="UP001302949">
    <property type="component" value="Unassembled WGS sequence"/>
</dbReference>
<feature type="chain" id="PRO_5046630058" evidence="7">
    <location>
        <begin position="19"/>
        <end position="305"/>
    </location>
</feature>
<dbReference type="Gene3D" id="6.10.280.130">
    <property type="match status" value="1"/>
</dbReference>
<evidence type="ECO:0000256" key="6">
    <source>
        <dbReference type="SAM" id="Phobius"/>
    </source>
</evidence>
<feature type="region of interest" description="Disordered" evidence="5">
    <location>
        <begin position="267"/>
        <end position="305"/>
    </location>
</feature>
<feature type="transmembrane region" description="Helical" evidence="6">
    <location>
        <begin position="37"/>
        <end position="61"/>
    </location>
</feature>
<evidence type="ECO:0000256" key="3">
    <source>
        <dbReference type="ARBA" id="ARBA00023004"/>
    </source>
</evidence>
<feature type="signal peptide" evidence="7">
    <location>
        <begin position="1"/>
        <end position="18"/>
    </location>
</feature>
<dbReference type="Gene3D" id="1.10.760.10">
    <property type="entry name" value="Cytochrome c-like domain"/>
    <property type="match status" value="1"/>
</dbReference>
<dbReference type="InterPro" id="IPR050597">
    <property type="entry name" value="Cytochrome_c_Oxidase_Subunit"/>
</dbReference>
<dbReference type="SUPFAM" id="SSF46626">
    <property type="entry name" value="Cytochrome c"/>
    <property type="match status" value="1"/>
</dbReference>
<dbReference type="PANTHER" id="PTHR33751:SF1">
    <property type="entry name" value="CBB3-TYPE CYTOCHROME C OXIDASE SUBUNIT FIXP"/>
    <property type="match status" value="1"/>
</dbReference>
<dbReference type="InterPro" id="IPR009056">
    <property type="entry name" value="Cyt_c-like_dom"/>
</dbReference>
<evidence type="ECO:0000256" key="5">
    <source>
        <dbReference type="SAM" id="MobiDB-lite"/>
    </source>
</evidence>
<feature type="transmembrane region" description="Helical" evidence="6">
    <location>
        <begin position="122"/>
        <end position="144"/>
    </location>
</feature>
<feature type="domain" description="Cytochrome c" evidence="8">
    <location>
        <begin position="188"/>
        <end position="267"/>
    </location>
</feature>
<keyword evidence="6" id="KW-0812">Transmembrane</keyword>
<dbReference type="PROSITE" id="PS51007">
    <property type="entry name" value="CYTC"/>
    <property type="match status" value="1"/>
</dbReference>
<dbReference type="InterPro" id="IPR038414">
    <property type="entry name" value="CcoP_N_sf"/>
</dbReference>
<proteinExistence type="predicted"/>
<evidence type="ECO:0000256" key="2">
    <source>
        <dbReference type="ARBA" id="ARBA00022723"/>
    </source>
</evidence>
<evidence type="ECO:0000256" key="7">
    <source>
        <dbReference type="SAM" id="SignalP"/>
    </source>
</evidence>
<evidence type="ECO:0000259" key="8">
    <source>
        <dbReference type="PROSITE" id="PS51007"/>
    </source>
</evidence>
<name>A0ABU5Q4U7_9BACT</name>
<comment type="caution">
    <text evidence="9">The sequence shown here is derived from an EMBL/GenBank/DDBJ whole genome shotgun (WGS) entry which is preliminary data.</text>
</comment>
<dbReference type="RefSeq" id="WP_323295018.1">
    <property type="nucleotide sequence ID" value="NZ_JAYFUM010000001.1"/>
</dbReference>
<evidence type="ECO:0000256" key="1">
    <source>
        <dbReference type="ARBA" id="ARBA00022617"/>
    </source>
</evidence>
<dbReference type="InterPro" id="IPR032858">
    <property type="entry name" value="CcoP_N"/>
</dbReference>
<dbReference type="Pfam" id="PF14715">
    <property type="entry name" value="FixP_N"/>
    <property type="match status" value="1"/>
</dbReference>
<reference evidence="9 10" key="1">
    <citation type="submission" date="2023-12" db="EMBL/GenBank/DDBJ databases">
        <title>Novel species of the genus Arcicella isolated from rivers.</title>
        <authorList>
            <person name="Lu H."/>
        </authorList>
    </citation>
    <scope>NUCLEOTIDE SEQUENCE [LARGE SCALE GENOMIC DNA]</scope>
    <source>
        <strain evidence="9 10">KCTC 23307</strain>
    </source>
</reference>
<organism evidence="9 10">
    <name type="scientific">Arcicella rigui</name>
    <dbReference type="NCBI Taxonomy" id="797020"/>
    <lineage>
        <taxon>Bacteria</taxon>
        <taxon>Pseudomonadati</taxon>
        <taxon>Bacteroidota</taxon>
        <taxon>Cytophagia</taxon>
        <taxon>Cytophagales</taxon>
        <taxon>Flectobacillaceae</taxon>
        <taxon>Arcicella</taxon>
    </lineage>
</organism>
<keyword evidence="6" id="KW-0472">Membrane</keyword>
<keyword evidence="10" id="KW-1185">Reference proteome</keyword>
<protein>
    <submittedName>
        <fullName evidence="9">Cbb3-type cytochrome c oxidase N-terminal domain-containing protein</fullName>
    </submittedName>
</protein>
<accession>A0ABU5Q4U7</accession>
<keyword evidence="2 4" id="KW-0479">Metal-binding</keyword>
<feature type="compositionally biased region" description="Polar residues" evidence="5">
    <location>
        <begin position="285"/>
        <end position="305"/>
    </location>
</feature>
<evidence type="ECO:0000256" key="4">
    <source>
        <dbReference type="PROSITE-ProRule" id="PRU00433"/>
    </source>
</evidence>
<keyword evidence="7" id="KW-0732">Signal</keyword>
<gene>
    <name evidence="9" type="ORF">VB248_01840</name>
</gene>
<sequence length="305" mass="33977">MKKIFIFSFLLGSHQIFAADAPQKDYFFGGIKTAEDLLMVSILGILIITCVVICFVAYNLIQKVNAILKPQQQVDDAYLQAMENRTFWQKLGSLKPLSMEKDLEMDHKYDDIAELDNPTPPWFMYLFYATIVFGVFYLIGFHIIGNGNVMTNEYSEEVSIAEKAREEYMKKFANAVNEDNVKALTDAKALESGAKIYTQNCVACHGEKGEGKVGPNLTDEFWLHGGSDKNIFHTITEGVPEKGMISWKKTLNPIQVQQVLSYIVSLKGTNPPNPKEPQGEKYEASGSSPAADSTTNKTTSSISAK</sequence>
<keyword evidence="1 4" id="KW-0349">Heme</keyword>
<keyword evidence="6" id="KW-1133">Transmembrane helix</keyword>
<dbReference type="PANTHER" id="PTHR33751">
    <property type="entry name" value="CBB3-TYPE CYTOCHROME C OXIDASE SUBUNIT FIXP"/>
    <property type="match status" value="1"/>
</dbReference>